<feature type="transmembrane region" description="Helical" evidence="9">
    <location>
        <begin position="977"/>
        <end position="997"/>
    </location>
</feature>
<evidence type="ECO:0000313" key="12">
    <source>
        <dbReference type="EMBL" id="TKG37781.1"/>
    </source>
</evidence>
<dbReference type="InterPro" id="IPR027463">
    <property type="entry name" value="AcrB_DN_DC_subdom"/>
</dbReference>
<keyword evidence="5 9" id="KW-0997">Cell inner membrane</keyword>
<gene>
    <name evidence="11" type="ORF">BCS92_08320</name>
    <name evidence="12" type="ORF">FC057_00655</name>
</gene>
<dbReference type="SUPFAM" id="SSF82866">
    <property type="entry name" value="Multidrug efflux transporter AcrB transmembrane domain"/>
    <property type="match status" value="2"/>
</dbReference>
<feature type="transmembrane region" description="Helical" evidence="9">
    <location>
        <begin position="535"/>
        <end position="551"/>
    </location>
</feature>
<feature type="transmembrane region" description="Helical" evidence="9">
    <location>
        <begin position="472"/>
        <end position="499"/>
    </location>
</feature>
<dbReference type="Gene3D" id="1.20.1640.10">
    <property type="entry name" value="Multidrug efflux transporter AcrB transmembrane domain"/>
    <property type="match status" value="2"/>
</dbReference>
<evidence type="ECO:0000256" key="6">
    <source>
        <dbReference type="ARBA" id="ARBA00022692"/>
    </source>
</evidence>
<dbReference type="InterPro" id="IPR000731">
    <property type="entry name" value="SSD"/>
</dbReference>
<dbReference type="Proteomes" id="UP000235579">
    <property type="component" value="Unassembled WGS sequence"/>
</dbReference>
<dbReference type="GO" id="GO:0042910">
    <property type="term" value="F:xenobiotic transmembrane transporter activity"/>
    <property type="evidence" value="ECO:0007669"/>
    <property type="project" value="TreeGrafter"/>
</dbReference>
<keyword evidence="3 9" id="KW-0813">Transport</keyword>
<dbReference type="EMBL" id="MDBP01000032">
    <property type="protein sequence ID" value="PMP16636.1"/>
    <property type="molecule type" value="Genomic_DNA"/>
</dbReference>
<evidence type="ECO:0000313" key="13">
    <source>
        <dbReference type="Proteomes" id="UP000235579"/>
    </source>
</evidence>
<evidence type="ECO:0000256" key="9">
    <source>
        <dbReference type="RuleBase" id="RU364070"/>
    </source>
</evidence>
<feature type="transmembrane region" description="Helical" evidence="9">
    <location>
        <begin position="440"/>
        <end position="460"/>
    </location>
</feature>
<evidence type="ECO:0000256" key="4">
    <source>
        <dbReference type="ARBA" id="ARBA00022475"/>
    </source>
</evidence>
<feature type="transmembrane region" description="Helical" evidence="9">
    <location>
        <begin position="341"/>
        <end position="360"/>
    </location>
</feature>
<sequence>MISKFFIDRPKFAFVISIFLTLIGLIAIKTMPISEYPSVTPPQVRVVAFMPGASAETVKEVIGNPIEEEVNGVDGMVYMQSRSTNDGRYFLNITFDNSVDADMAMVNVSNRVAVAENMLPFEVRARGVRIRKAAPDDLLAIAFYSEDQSMSELELNSWVEANFMERIARISGLASSDLIGATYGMRVWLDMDRMASLGVTTFDVKNAIREQNAVVPAGRIGQGPSRENAALQFNLITQGRLSSAEEFEQIIVKTLADGNQIYLKDVSNVEIGSQFYDAYATYNGGDAALVAMQANPDANALETGAAVKSVLKDIESIMPAGMTYAIPYDTTLSVEASIRSIVETLIVAVGLVIAVTYLFLGNVRTTLAPVIAIPVSLIGTFAFMQLGGFSINTVTLFGLILAIGIVVDNAILVVENVERILNENQTIDAKEATNRAMKEVTGPIVASTLVMLAVFIPVALLPGITGLMFAQFSITICIALVLSAINALTLSPALCAMVMKRNPKPAKWFVAFNAMFDKVTNAYGKAVSLLVRKSAVLLVSFAVAIAAMVAMNDKLPTAFVPAEDKGVLALAMFLPDNASKERTHDLIRQAEAVLNQDPAIEDFAGAIGFNALTGGVAANSATMFVNLKDWDERLAMDGDHTQAAVAQRINMQLYGIDKSMSIAMGLPPIPGIGIGDALEFMVQDTSGRTAQELAQVTYAMMAAANQAPEITNAMTTYRANVPHYNVEIDREKARQLGVPLSAINDAMATHLASSYVNDFALNGRSYRVFVQAKGEQRNDLSDVLRIHVPSALGEQVPLSAVATIEPTLEPDLVTSYNMLPAARLQLNPAPGYSSGEAIDAMERIAEEVLTQGYTYEWTNMAYQEKLAGNTAQIALVLALVFIYLFLVAQYESWALPAAIIIVAPTAAVGTFAALLAGGQALSIYGQIGLILLISLAAKNAILMVEFSKLKRETQGLSIEEAAIQGGKMRFRAVNMTSWSFILGILPLVFANGAGAISQNTTGLALLGGMLMVLVVGSMMTPGFYAIFQTLREKLKTKQQ</sequence>
<dbReference type="GO" id="GO:0005886">
    <property type="term" value="C:plasma membrane"/>
    <property type="evidence" value="ECO:0007669"/>
    <property type="project" value="UniProtKB-SubCell"/>
</dbReference>
<accession>A0A2N7NLJ3</accession>
<dbReference type="PANTHER" id="PTHR32063">
    <property type="match status" value="1"/>
</dbReference>
<evidence type="ECO:0000259" key="10">
    <source>
        <dbReference type="PROSITE" id="PS50156"/>
    </source>
</evidence>
<feature type="transmembrane region" description="Helical" evidence="9">
    <location>
        <begin position="1003"/>
        <end position="1027"/>
    </location>
</feature>
<feature type="transmembrane region" description="Helical" evidence="9">
    <location>
        <begin position="367"/>
        <end position="388"/>
    </location>
</feature>
<reference evidence="13" key="1">
    <citation type="submission" date="2016-07" db="EMBL/GenBank/DDBJ databases">
        <title>Nontailed viruses are major unrecognized killers of bacteria in the ocean.</title>
        <authorList>
            <person name="Kauffman K."/>
            <person name="Hussain F."/>
            <person name="Yang J."/>
            <person name="Arevalo P."/>
            <person name="Brown J."/>
            <person name="Cutler M."/>
            <person name="Kelly L."/>
            <person name="Polz M.F."/>
        </authorList>
    </citation>
    <scope>NUCLEOTIDE SEQUENCE [LARGE SCALE GENOMIC DNA]</scope>
    <source>
        <strain evidence="13">10N.222.48.A2</strain>
    </source>
</reference>
<dbReference type="Gene3D" id="3.30.2090.10">
    <property type="entry name" value="Multidrug efflux transporter AcrB TolC docking domain, DN and DC subdomains"/>
    <property type="match status" value="2"/>
</dbReference>
<evidence type="ECO:0000256" key="2">
    <source>
        <dbReference type="ARBA" id="ARBA00010942"/>
    </source>
</evidence>
<dbReference type="RefSeq" id="WP_009844926.1">
    <property type="nucleotide sequence ID" value="NZ_MDBP01000032.1"/>
</dbReference>
<keyword evidence="8 9" id="KW-0472">Membrane</keyword>
<evidence type="ECO:0000256" key="1">
    <source>
        <dbReference type="ARBA" id="ARBA00004429"/>
    </source>
</evidence>
<dbReference type="AlphaFoldDB" id="A0A2N7NLJ3"/>
<keyword evidence="4" id="KW-1003">Cell membrane</keyword>
<feature type="transmembrane region" description="Helical" evidence="9">
    <location>
        <begin position="394"/>
        <end position="414"/>
    </location>
</feature>
<keyword evidence="6 9" id="KW-0812">Transmembrane</keyword>
<dbReference type="InterPro" id="IPR001036">
    <property type="entry name" value="Acrflvin-R"/>
</dbReference>
<dbReference type="GO" id="GO:0015562">
    <property type="term" value="F:efflux transmembrane transporter activity"/>
    <property type="evidence" value="ECO:0007669"/>
    <property type="project" value="InterPro"/>
</dbReference>
<evidence type="ECO:0000313" key="14">
    <source>
        <dbReference type="Proteomes" id="UP000308018"/>
    </source>
</evidence>
<dbReference type="InterPro" id="IPR004764">
    <property type="entry name" value="MdtF-like"/>
</dbReference>
<feature type="transmembrane region" description="Helical" evidence="9">
    <location>
        <begin position="866"/>
        <end position="886"/>
    </location>
</feature>
<feature type="transmembrane region" description="Helical" evidence="9">
    <location>
        <begin position="893"/>
        <end position="917"/>
    </location>
</feature>
<dbReference type="Gene3D" id="3.30.70.1440">
    <property type="entry name" value="Multidrug efflux transporter AcrB pore domain"/>
    <property type="match status" value="1"/>
</dbReference>
<dbReference type="Gene3D" id="3.30.70.1430">
    <property type="entry name" value="Multidrug efflux transporter AcrB pore domain"/>
    <property type="match status" value="2"/>
</dbReference>
<comment type="subcellular location">
    <subcellularLocation>
        <location evidence="1 9">Cell inner membrane</location>
        <topology evidence="1 9">Multi-pass membrane protein</topology>
    </subcellularLocation>
</comment>
<evidence type="ECO:0000256" key="8">
    <source>
        <dbReference type="ARBA" id="ARBA00023136"/>
    </source>
</evidence>
<keyword evidence="7 9" id="KW-1133">Transmembrane helix</keyword>
<dbReference type="PROSITE" id="PS50156">
    <property type="entry name" value="SSD"/>
    <property type="match status" value="1"/>
</dbReference>
<evidence type="ECO:0000256" key="5">
    <source>
        <dbReference type="ARBA" id="ARBA00022519"/>
    </source>
</evidence>
<dbReference type="Pfam" id="PF00873">
    <property type="entry name" value="ACR_tran"/>
    <property type="match status" value="1"/>
</dbReference>
<dbReference type="Proteomes" id="UP000308018">
    <property type="component" value="Unassembled WGS sequence"/>
</dbReference>
<dbReference type="SUPFAM" id="SSF82714">
    <property type="entry name" value="Multidrug efflux transporter AcrB TolC docking domain, DN and DC subdomains"/>
    <property type="match status" value="2"/>
</dbReference>
<comment type="caution">
    <text evidence="11">The sequence shown here is derived from an EMBL/GenBank/DDBJ whole genome shotgun (WGS) entry which is preliminary data.</text>
</comment>
<dbReference type="PANTHER" id="PTHR32063:SF76">
    <property type="entry name" value="EFFLUX PUMP MEMBRANE TRANSPORTER"/>
    <property type="match status" value="1"/>
</dbReference>
<comment type="similarity">
    <text evidence="2 9">Belongs to the resistance-nodulation-cell division (RND) (TC 2.A.6) family.</text>
</comment>
<dbReference type="Gene3D" id="3.30.70.1320">
    <property type="entry name" value="Multidrug efflux transporter AcrB pore domain like"/>
    <property type="match status" value="1"/>
</dbReference>
<reference evidence="11" key="3">
    <citation type="journal article" date="2018" name="Nature">
        <title>A major lineage of non-tailed dsDNA viruses as unrecognized killers of marine bacteria.</title>
        <authorList>
            <person name="Kauffman K.M."/>
            <person name="Hussain F.A."/>
            <person name="Yang J."/>
            <person name="Arevalo P."/>
            <person name="Brown J.M."/>
            <person name="Chang W.K."/>
            <person name="VanInsberghe D."/>
            <person name="Elsherbini J."/>
            <person name="Sharma R.S."/>
            <person name="Cutler M.B."/>
            <person name="Kelly L."/>
            <person name="Polz M.F."/>
        </authorList>
    </citation>
    <scope>NUCLEOTIDE SEQUENCE</scope>
    <source>
        <strain evidence="11">10N.222.48.A2</strain>
    </source>
</reference>
<dbReference type="SUPFAM" id="SSF82693">
    <property type="entry name" value="Multidrug efflux transporter AcrB pore domain, PN1, PN2, PC1 and PC2 subdomains"/>
    <property type="match status" value="4"/>
</dbReference>
<proteinExistence type="inferred from homology"/>
<dbReference type="EMBL" id="SYVV01000001">
    <property type="protein sequence ID" value="TKG37781.1"/>
    <property type="molecule type" value="Genomic_DNA"/>
</dbReference>
<protein>
    <recommendedName>
        <fullName evidence="9">Efflux pump membrane transporter</fullName>
    </recommendedName>
</protein>
<organism evidence="11 13">
    <name type="scientific">Vibrio tasmaniensis</name>
    <dbReference type="NCBI Taxonomy" id="212663"/>
    <lineage>
        <taxon>Bacteria</taxon>
        <taxon>Pseudomonadati</taxon>
        <taxon>Pseudomonadota</taxon>
        <taxon>Gammaproteobacteria</taxon>
        <taxon>Vibrionales</taxon>
        <taxon>Vibrionaceae</taxon>
        <taxon>Vibrio</taxon>
    </lineage>
</organism>
<dbReference type="GO" id="GO:0009636">
    <property type="term" value="P:response to toxic substance"/>
    <property type="evidence" value="ECO:0007669"/>
    <property type="project" value="UniProtKB-ARBA"/>
</dbReference>
<feature type="transmembrane region" description="Helical" evidence="9">
    <location>
        <begin position="12"/>
        <end position="31"/>
    </location>
</feature>
<dbReference type="PRINTS" id="PR00702">
    <property type="entry name" value="ACRIFLAVINRP"/>
</dbReference>
<evidence type="ECO:0000313" key="11">
    <source>
        <dbReference type="EMBL" id="PMP16636.1"/>
    </source>
</evidence>
<name>A0A2N7NLJ3_9VIBR</name>
<reference evidence="11" key="2">
    <citation type="submission" date="2016-07" db="EMBL/GenBank/DDBJ databases">
        <authorList>
            <person name="Wan K."/>
            <person name="Booth B."/>
            <person name="Spirohn K."/>
            <person name="Hao T."/>
            <person name="Hu Y."/>
            <person name="Calderwood M."/>
            <person name="Hill D."/>
            <person name="Mohr S."/>
            <person name="Vidal M."/>
            <person name="Celniker S."/>
            <person name="Perrimon N."/>
        </authorList>
    </citation>
    <scope>NUCLEOTIDE SEQUENCE</scope>
    <source>
        <strain evidence="11">10N.222.48.A2</strain>
    </source>
</reference>
<dbReference type="FunFam" id="1.20.1640.10:FF:000001">
    <property type="entry name" value="Efflux pump membrane transporter"/>
    <property type="match status" value="1"/>
</dbReference>
<feature type="transmembrane region" description="Helical" evidence="9">
    <location>
        <begin position="923"/>
        <end position="944"/>
    </location>
</feature>
<evidence type="ECO:0000256" key="3">
    <source>
        <dbReference type="ARBA" id="ARBA00022448"/>
    </source>
</evidence>
<evidence type="ECO:0000256" key="7">
    <source>
        <dbReference type="ARBA" id="ARBA00022989"/>
    </source>
</evidence>
<dbReference type="NCBIfam" id="TIGR00915">
    <property type="entry name" value="2A0602"/>
    <property type="match status" value="1"/>
</dbReference>
<reference evidence="12 14" key="4">
    <citation type="submission" date="2019-04" db="EMBL/GenBank/DDBJ databases">
        <title>A reverse ecology approach based on a biological definition of microbial populations.</title>
        <authorList>
            <person name="Arevalo P."/>
            <person name="Vaninsberghe D."/>
            <person name="Elsherbini J."/>
            <person name="Gore J."/>
            <person name="Polz M."/>
        </authorList>
    </citation>
    <scope>NUCLEOTIDE SEQUENCE [LARGE SCALE GENOMIC DNA]</scope>
    <source>
        <strain evidence="12 14">10N.222.45.A8</strain>
    </source>
</reference>
<feature type="domain" description="SSD" evidence="10">
    <location>
        <begin position="367"/>
        <end position="497"/>
    </location>
</feature>